<dbReference type="Pfam" id="PF15495">
    <property type="entry name" value="Fimbrillin_C"/>
    <property type="match status" value="1"/>
</dbReference>
<feature type="chain" id="PRO_5008037310" evidence="1">
    <location>
        <begin position="19"/>
        <end position="599"/>
    </location>
</feature>
<accession>A0A174X171</accession>
<proteinExistence type="predicted"/>
<keyword evidence="1" id="KW-0732">Signal</keyword>
<name>A0A174X171_9BACE</name>
<feature type="domain" description="Minor fimbrium subunit Mfa1 C-terminal" evidence="2">
    <location>
        <begin position="511"/>
        <end position="594"/>
    </location>
</feature>
<dbReference type="EMBL" id="CZBL01000020">
    <property type="protein sequence ID" value="CUQ50137.1"/>
    <property type="molecule type" value="Genomic_DNA"/>
</dbReference>
<sequence length="599" mass="66665">MKLSNLFWNLLGIMVLSACSNSDMTENDLSETNVDARFMSVDITNTTGFRTRAAGDQSGDLYEEGESVENDVESVRFYFFKENGSPCPVKSDGTNYYDCKKDETESAGQDMPNIEKKLNAVIVINTREGDNLDQLKSMVAVINHEKIALGTASMDLATLRGKFGSYSYVKDSKFLMTSSVFGSDNFCCEVNIPASALKKTEDEAKKSPVNVYVERVLAKVRLYTDWKDMTLKNDVTYGDNDKKYTAVKLKKSKDGSEFIQVDSKDVYVIFTGWEVTSTASQSYLFKKVNSAWAFTPVWSWNHPEYHRSYWAMNPDGLTFDYLPYDQIAGKVGTQGASDNSSKSYNGTNLYCQENAADKYETGKKSSYNPATEVSNRTQAIIAAVLVTIDDSNVAHPIDLAKWGGTDYTKDNAMTAMLSVVQDQIYTKTIEGAGTADAKEIYTPITKDKVELVSGIKSGNADNESENSGRYLSYLQLKKGVTDTFYKADHTAYANLDDVNDVLANMPGARVWSSGQAYYYTDIKHLNDFPGVDDTDGKYGIVRNHIYDIAINSVSGLGTPVLDPEEVIVPQKPTNDETYLGARINILSWRVVKQNIDLEW</sequence>
<feature type="signal peptide" evidence="1">
    <location>
        <begin position="1"/>
        <end position="18"/>
    </location>
</feature>
<dbReference type="PROSITE" id="PS51257">
    <property type="entry name" value="PROKAR_LIPOPROTEIN"/>
    <property type="match status" value="1"/>
</dbReference>
<evidence type="ECO:0000259" key="2">
    <source>
        <dbReference type="Pfam" id="PF15495"/>
    </source>
</evidence>
<dbReference type="AlphaFoldDB" id="A0A174X171"/>
<reference evidence="3 4" key="1">
    <citation type="submission" date="2015-09" db="EMBL/GenBank/DDBJ databases">
        <authorList>
            <consortium name="Pathogen Informatics"/>
        </authorList>
    </citation>
    <scope>NUCLEOTIDE SEQUENCE [LARGE SCALE GENOMIC DNA]</scope>
    <source>
        <strain evidence="3 4">2789STDY5834946</strain>
    </source>
</reference>
<dbReference type="Gene3D" id="2.60.40.2580">
    <property type="match status" value="1"/>
</dbReference>
<dbReference type="InterPro" id="IPR047786">
    <property type="entry name" value="Mfa1_fim"/>
</dbReference>
<dbReference type="GO" id="GO:0009418">
    <property type="term" value="C:pilus shaft"/>
    <property type="evidence" value="ECO:0007669"/>
    <property type="project" value="InterPro"/>
</dbReference>
<gene>
    <name evidence="3" type="ORF">ERS852558_03893</name>
</gene>
<dbReference type="Proteomes" id="UP000095725">
    <property type="component" value="Unassembled WGS sequence"/>
</dbReference>
<dbReference type="RefSeq" id="WP_055256762.1">
    <property type="nucleotide sequence ID" value="NZ_CAXSUM010000025.1"/>
</dbReference>
<keyword evidence="3" id="KW-0449">Lipoprotein</keyword>
<dbReference type="Gene3D" id="2.60.40.3690">
    <property type="match status" value="1"/>
</dbReference>
<organism evidence="3 4">
    <name type="scientific">Bacteroides caccae</name>
    <dbReference type="NCBI Taxonomy" id="47678"/>
    <lineage>
        <taxon>Bacteria</taxon>
        <taxon>Pseudomonadati</taxon>
        <taxon>Bacteroidota</taxon>
        <taxon>Bacteroidia</taxon>
        <taxon>Bacteroidales</taxon>
        <taxon>Bacteroidaceae</taxon>
        <taxon>Bacteroides</taxon>
    </lineage>
</organism>
<dbReference type="NCBIfam" id="NF038041">
    <property type="entry name" value="fim_Mfa1_fam"/>
    <property type="match status" value="1"/>
</dbReference>
<evidence type="ECO:0000256" key="1">
    <source>
        <dbReference type="SAM" id="SignalP"/>
    </source>
</evidence>
<protein>
    <submittedName>
        <fullName evidence="3">Putative lipoprotein</fullName>
    </submittedName>
</protein>
<evidence type="ECO:0000313" key="3">
    <source>
        <dbReference type="EMBL" id="CUQ50137.1"/>
    </source>
</evidence>
<dbReference type="InterPro" id="IPR029140">
    <property type="entry name" value="Mfa1_C"/>
</dbReference>
<evidence type="ECO:0000313" key="4">
    <source>
        <dbReference type="Proteomes" id="UP000095725"/>
    </source>
</evidence>